<comment type="caution">
    <text evidence="6">The sequence shown here is derived from an EMBL/GenBank/DDBJ whole genome shotgun (WGS) entry which is preliminary data.</text>
</comment>
<keyword evidence="5" id="KW-0812">Transmembrane</keyword>
<evidence type="ECO:0000256" key="1">
    <source>
        <dbReference type="ARBA" id="ARBA00005664"/>
    </source>
</evidence>
<keyword evidence="3" id="KW-0808">Transferase</keyword>
<dbReference type="Pfam" id="PF05637">
    <property type="entry name" value="Glyco_transf_34"/>
    <property type="match status" value="1"/>
</dbReference>
<feature type="transmembrane region" description="Helical" evidence="5">
    <location>
        <begin position="22"/>
        <end position="43"/>
    </location>
</feature>
<dbReference type="GO" id="GO:0000139">
    <property type="term" value="C:Golgi membrane"/>
    <property type="evidence" value="ECO:0007669"/>
    <property type="project" value="TreeGrafter"/>
</dbReference>
<dbReference type="InterPro" id="IPR008630">
    <property type="entry name" value="Glyco_trans_34"/>
</dbReference>
<sequence length="443" mass="49830">MTNTKSGLGYPVPNAADGGSEAHVSCILASIAIFLFLTLTPYLDRGALRGSLRNDGLFHEGNGDDSLSGAVKQEAGKSMPEPYQVADPQGQRPPVQQQQPQQQPQQQGGQGVVNPAQQQQQEQVPMPRPQWTFEVKDDVYFDPAGPRPDQVVLLMASDGKGHNGGIEHLFEMAMANRQEYADFHGYKFHFINISRYDLHGAHPVWAKIPALLDTFIHFPDVHWVWWLDVDAMIMNPDIDLNSHVLSHAAMRTKFAAGTEFLKSESKHTGQYMSGRADPKEIDVIIGQDHNGLNAGSFFLRRSKFTKMLLDWWEEPFYVYNQWPGKEQDALLHMVEHHRAVREHLALVPQRVLNGFPVGWENMGWHTDDLVVHLAGCWVDNACNERWQLYWNSRTSVVDLKAKGQERPTDRRGMVTKILPDATVYVPMPEQALDGGRGVVADAT</sequence>
<dbReference type="Gene3D" id="3.90.550.10">
    <property type="entry name" value="Spore Coat Polysaccharide Biosynthesis Protein SpsA, Chain A"/>
    <property type="match status" value="1"/>
</dbReference>
<dbReference type="EMBL" id="JAQGDS010000002">
    <property type="protein sequence ID" value="KAJ6263287.1"/>
    <property type="molecule type" value="Genomic_DNA"/>
</dbReference>
<proteinExistence type="inferred from homology"/>
<evidence type="ECO:0000256" key="2">
    <source>
        <dbReference type="ARBA" id="ARBA00022676"/>
    </source>
</evidence>
<dbReference type="InterPro" id="IPR029044">
    <property type="entry name" value="Nucleotide-diphossugar_trans"/>
</dbReference>
<dbReference type="GO" id="GO:0006487">
    <property type="term" value="P:protein N-linked glycosylation"/>
    <property type="evidence" value="ECO:0007669"/>
    <property type="project" value="TreeGrafter"/>
</dbReference>
<dbReference type="PANTHER" id="PTHR31306:SF4">
    <property type="entry name" value="ALPHA-1,2-GALACTOSYLTRANSFERASE"/>
    <property type="match status" value="1"/>
</dbReference>
<evidence type="ECO:0000313" key="6">
    <source>
        <dbReference type="EMBL" id="KAJ6263287.1"/>
    </source>
</evidence>
<evidence type="ECO:0000256" key="4">
    <source>
        <dbReference type="SAM" id="MobiDB-lite"/>
    </source>
</evidence>
<gene>
    <name evidence="6" type="ORF">Dda_1849</name>
</gene>
<protein>
    <submittedName>
        <fullName evidence="6">Uncharacterized protein</fullName>
    </submittedName>
</protein>
<keyword evidence="5" id="KW-1133">Transmembrane helix</keyword>
<dbReference type="PANTHER" id="PTHR31306">
    <property type="entry name" value="ALPHA-1,6-MANNOSYLTRANSFERASE MNN11-RELATED"/>
    <property type="match status" value="1"/>
</dbReference>
<evidence type="ECO:0000313" key="7">
    <source>
        <dbReference type="Proteomes" id="UP001221413"/>
    </source>
</evidence>
<reference evidence="6" key="1">
    <citation type="submission" date="2023-01" db="EMBL/GenBank/DDBJ databases">
        <title>The chitinases involved in constricting ring structure development in the nematode-trapping fungus Drechslerella dactyloides.</title>
        <authorList>
            <person name="Wang R."/>
            <person name="Zhang L."/>
            <person name="Tang P."/>
            <person name="Li S."/>
            <person name="Liang L."/>
        </authorList>
    </citation>
    <scope>NUCLEOTIDE SEQUENCE</scope>
    <source>
        <strain evidence="6">YMF1.00031</strain>
    </source>
</reference>
<keyword evidence="2" id="KW-0328">Glycosyltransferase</keyword>
<evidence type="ECO:0000256" key="3">
    <source>
        <dbReference type="ARBA" id="ARBA00022679"/>
    </source>
</evidence>
<dbReference type="Proteomes" id="UP001221413">
    <property type="component" value="Unassembled WGS sequence"/>
</dbReference>
<evidence type="ECO:0000256" key="5">
    <source>
        <dbReference type="SAM" id="Phobius"/>
    </source>
</evidence>
<dbReference type="GO" id="GO:0016757">
    <property type="term" value="F:glycosyltransferase activity"/>
    <property type="evidence" value="ECO:0007669"/>
    <property type="project" value="UniProtKB-KW"/>
</dbReference>
<accession>A0AAD6NM53</accession>
<organism evidence="6 7">
    <name type="scientific">Drechslerella dactyloides</name>
    <name type="common">Nematode-trapping fungus</name>
    <name type="synonym">Arthrobotrys dactyloides</name>
    <dbReference type="NCBI Taxonomy" id="74499"/>
    <lineage>
        <taxon>Eukaryota</taxon>
        <taxon>Fungi</taxon>
        <taxon>Dikarya</taxon>
        <taxon>Ascomycota</taxon>
        <taxon>Pezizomycotina</taxon>
        <taxon>Orbiliomycetes</taxon>
        <taxon>Orbiliales</taxon>
        <taxon>Orbiliaceae</taxon>
        <taxon>Drechslerella</taxon>
    </lineage>
</organism>
<keyword evidence="5" id="KW-0472">Membrane</keyword>
<keyword evidence="7" id="KW-1185">Reference proteome</keyword>
<feature type="region of interest" description="Disordered" evidence="4">
    <location>
        <begin position="60"/>
        <end position="128"/>
    </location>
</feature>
<comment type="similarity">
    <text evidence="1">Belongs to the glycosyltransferase 34 family.</text>
</comment>
<dbReference type="AlphaFoldDB" id="A0AAD6NM53"/>
<name>A0AAD6NM53_DREDA</name>
<feature type="compositionally biased region" description="Low complexity" evidence="4">
    <location>
        <begin position="88"/>
        <end position="125"/>
    </location>
</feature>